<dbReference type="Gene3D" id="1.10.10.10">
    <property type="entry name" value="Winged helix-like DNA-binding domain superfamily/Winged helix DNA-binding domain"/>
    <property type="match status" value="1"/>
</dbReference>
<dbReference type="InterPro" id="IPR036388">
    <property type="entry name" value="WH-like_DNA-bd_sf"/>
</dbReference>
<evidence type="ECO:0000259" key="2">
    <source>
        <dbReference type="Pfam" id="PF11495"/>
    </source>
</evidence>
<dbReference type="KEGG" id="rmar:GBA65_08590"/>
<name>A0A6G8PWP5_9ACTN</name>
<dbReference type="PANTHER" id="PTHR34293">
    <property type="entry name" value="HTH-TYPE TRANSCRIPTIONAL REGULATOR TRMBL2"/>
    <property type="match status" value="1"/>
</dbReference>
<dbReference type="SUPFAM" id="SSF46785">
    <property type="entry name" value="Winged helix' DNA-binding domain"/>
    <property type="match status" value="1"/>
</dbReference>
<dbReference type="SUPFAM" id="SSF56024">
    <property type="entry name" value="Phospholipase D/nuclease"/>
    <property type="match status" value="1"/>
</dbReference>
<sequence length="284" mass="31036">MEGSPLIPALGDLGFTPYESKVYLALLRESPLSGYGIARASGVPRSKVYEVLRGMVGRGEVLVSHGDPVRYAPLPARELILARRRKAEESLRVAEEGLERYAAETNPSELIWDITGRAEILARAREVIGRAEGSLLLQVWREDAPELRDDLAEAAGRGVEVTVVAYGEPDYPFARIYLHDLAEEITKQFGGRWIILSADAREIVAGIVSLGGESRAAWSSHPGMVVPITEQIRHDLYIAEMLLSHRETLEASFGPSLVRLREKFGGAPIAGVASLLETRVDDGA</sequence>
<dbReference type="PANTHER" id="PTHR34293:SF1">
    <property type="entry name" value="HTH-TYPE TRANSCRIPTIONAL REGULATOR TRMBL2"/>
    <property type="match status" value="1"/>
</dbReference>
<dbReference type="InterPro" id="IPR051797">
    <property type="entry name" value="TrmB-like"/>
</dbReference>
<dbReference type="RefSeq" id="WP_166396248.1">
    <property type="nucleotide sequence ID" value="NZ_CP045121.1"/>
</dbReference>
<dbReference type="InterPro" id="IPR021586">
    <property type="entry name" value="Tscrpt_reg_TrmB_C"/>
</dbReference>
<feature type="domain" description="Transcription regulator TrmB N-terminal" evidence="1">
    <location>
        <begin position="12"/>
        <end position="76"/>
    </location>
</feature>
<dbReference type="InterPro" id="IPR002831">
    <property type="entry name" value="Tscrpt_reg_TrmB_N"/>
</dbReference>
<evidence type="ECO:0000259" key="1">
    <source>
        <dbReference type="Pfam" id="PF01978"/>
    </source>
</evidence>
<protein>
    <submittedName>
        <fullName evidence="3">TrmB family transcriptional regulator</fullName>
    </submittedName>
</protein>
<keyword evidence="4" id="KW-1185">Reference proteome</keyword>
<dbReference type="EMBL" id="CP045121">
    <property type="protein sequence ID" value="QIN78567.1"/>
    <property type="molecule type" value="Genomic_DNA"/>
</dbReference>
<accession>A0A6G8PWP5</accession>
<evidence type="ECO:0000313" key="3">
    <source>
        <dbReference type="EMBL" id="QIN78567.1"/>
    </source>
</evidence>
<dbReference type="Pfam" id="PF11495">
    <property type="entry name" value="Regulator_TrmB"/>
    <property type="match status" value="1"/>
</dbReference>
<dbReference type="InterPro" id="IPR036390">
    <property type="entry name" value="WH_DNA-bd_sf"/>
</dbReference>
<proteinExistence type="predicted"/>
<gene>
    <name evidence="3" type="ORF">GBA65_08590</name>
</gene>
<dbReference type="Pfam" id="PF01978">
    <property type="entry name" value="TrmB"/>
    <property type="match status" value="1"/>
</dbReference>
<feature type="domain" description="Transcription regulator TrmB C-terminal" evidence="2">
    <location>
        <begin position="111"/>
        <end position="202"/>
    </location>
</feature>
<dbReference type="AlphaFoldDB" id="A0A6G8PWP5"/>
<dbReference type="Proteomes" id="UP000502706">
    <property type="component" value="Chromosome"/>
</dbReference>
<reference evidence="3 4" key="1">
    <citation type="submission" date="2019-10" db="EMBL/GenBank/DDBJ databases">
        <title>Rubrobacter sp nov SCSIO 52915 isolated from a deep-sea sediment in the South China Sea.</title>
        <authorList>
            <person name="Chen R.W."/>
        </authorList>
    </citation>
    <scope>NUCLEOTIDE SEQUENCE [LARGE SCALE GENOMIC DNA]</scope>
    <source>
        <strain evidence="3 4">SCSIO 52915</strain>
    </source>
</reference>
<evidence type="ECO:0000313" key="4">
    <source>
        <dbReference type="Proteomes" id="UP000502706"/>
    </source>
</evidence>
<organism evidence="3 4">
    <name type="scientific">Rubrobacter marinus</name>
    <dbReference type="NCBI Taxonomy" id="2653852"/>
    <lineage>
        <taxon>Bacteria</taxon>
        <taxon>Bacillati</taxon>
        <taxon>Actinomycetota</taxon>
        <taxon>Rubrobacteria</taxon>
        <taxon>Rubrobacterales</taxon>
        <taxon>Rubrobacteraceae</taxon>
        <taxon>Rubrobacter</taxon>
    </lineage>
</organism>
<dbReference type="CDD" id="cd09124">
    <property type="entry name" value="PLDc_like_TrmB_middle"/>
    <property type="match status" value="1"/>
</dbReference>